<proteinExistence type="predicted"/>
<organism evidence="1 2">
    <name type="scientific">Planoprotostelium fungivorum</name>
    <dbReference type="NCBI Taxonomy" id="1890364"/>
    <lineage>
        <taxon>Eukaryota</taxon>
        <taxon>Amoebozoa</taxon>
        <taxon>Evosea</taxon>
        <taxon>Variosea</taxon>
        <taxon>Cavosteliida</taxon>
        <taxon>Cavosteliaceae</taxon>
        <taxon>Planoprotostelium</taxon>
    </lineage>
</organism>
<dbReference type="AlphaFoldDB" id="A0A2P6MQC0"/>
<dbReference type="Proteomes" id="UP000241769">
    <property type="component" value="Unassembled WGS sequence"/>
</dbReference>
<dbReference type="EMBL" id="MDYQ01000528">
    <property type="protein sequence ID" value="PRP73901.1"/>
    <property type="molecule type" value="Genomic_DNA"/>
</dbReference>
<dbReference type="InParanoid" id="A0A2P6MQC0"/>
<gene>
    <name evidence="1" type="ORF">PROFUN_16513</name>
</gene>
<evidence type="ECO:0000313" key="1">
    <source>
        <dbReference type="EMBL" id="PRP73901.1"/>
    </source>
</evidence>
<keyword evidence="2" id="KW-1185">Reference proteome</keyword>
<comment type="caution">
    <text evidence="1">The sequence shown here is derived from an EMBL/GenBank/DDBJ whole genome shotgun (WGS) entry which is preliminary data.</text>
</comment>
<name>A0A2P6MQC0_9EUKA</name>
<evidence type="ECO:0000313" key="2">
    <source>
        <dbReference type="Proteomes" id="UP000241769"/>
    </source>
</evidence>
<sequence length="84" mass="9884">MRFNEKNFIGHRVFEWPFSKKSPDFRQFDIYLKNETAPTVNTSERDDRRLNSKELPKHFAFVVVDVQQTILCACVSQETAEQCA</sequence>
<reference evidence="1 2" key="1">
    <citation type="journal article" date="2018" name="Genome Biol. Evol.">
        <title>Multiple Roots of Fruiting Body Formation in Amoebozoa.</title>
        <authorList>
            <person name="Hillmann F."/>
            <person name="Forbes G."/>
            <person name="Novohradska S."/>
            <person name="Ferling I."/>
            <person name="Riege K."/>
            <person name="Groth M."/>
            <person name="Westermann M."/>
            <person name="Marz M."/>
            <person name="Spaller T."/>
            <person name="Winckler T."/>
            <person name="Schaap P."/>
            <person name="Glockner G."/>
        </authorList>
    </citation>
    <scope>NUCLEOTIDE SEQUENCE [LARGE SCALE GENOMIC DNA]</scope>
    <source>
        <strain evidence="1 2">Jena</strain>
    </source>
</reference>
<protein>
    <submittedName>
        <fullName evidence="1">Uncharacterized protein</fullName>
    </submittedName>
</protein>
<accession>A0A2P6MQC0</accession>